<evidence type="ECO:0000256" key="22">
    <source>
        <dbReference type="ARBA" id="ARBA00045018"/>
    </source>
</evidence>
<accession>A0A5K7Z8B3</accession>
<keyword evidence="4 25" id="KW-0812">Transmembrane</keyword>
<dbReference type="PIRSF" id="PIRSF002808">
    <property type="entry name" value="Hexose_phosphate_transp"/>
    <property type="match status" value="1"/>
</dbReference>
<evidence type="ECO:0000256" key="12">
    <source>
        <dbReference type="ARBA" id="ARBA00044891"/>
    </source>
</evidence>
<evidence type="ECO:0000256" key="2">
    <source>
        <dbReference type="ARBA" id="ARBA00008335"/>
    </source>
</evidence>
<evidence type="ECO:0000256" key="3">
    <source>
        <dbReference type="ARBA" id="ARBA00022448"/>
    </source>
</evidence>
<feature type="transmembrane region" description="Helical" evidence="25">
    <location>
        <begin position="47"/>
        <end position="69"/>
    </location>
</feature>
<feature type="transmembrane region" description="Helical" evidence="25">
    <location>
        <begin position="388"/>
        <end position="408"/>
    </location>
</feature>
<comment type="subunit">
    <text evidence="24">Homodimer. Interacts with lysosomal protein GLMP (via lumenal domain); the interaction starts while both proteins are still in the endoplasmic reticulum and is required for stabilization of MFSD1 in lysosomes but has no direct effect on its targeting to lysosomes or transporter activity.</text>
</comment>
<evidence type="ECO:0000256" key="25">
    <source>
        <dbReference type="SAM" id="Phobius"/>
    </source>
</evidence>
<comment type="catalytic activity">
    <reaction evidence="8">
        <text>L-lysyl-L-alanine(out) = L-lysyl-L-alanine(in)</text>
        <dbReference type="Rhea" id="RHEA:79399"/>
        <dbReference type="ChEBI" id="CHEBI:229954"/>
    </reaction>
</comment>
<evidence type="ECO:0000256" key="11">
    <source>
        <dbReference type="ARBA" id="ARBA00044884"/>
    </source>
</evidence>
<name>A0A5K7Z8B3_9BACT</name>
<keyword evidence="3" id="KW-0813">Transport</keyword>
<comment type="catalytic activity">
    <reaction evidence="12">
        <text>L-lysyl-L-alpha-amino acid(out) = L-lysyl-L-alpha-amino acid(in)</text>
        <dbReference type="Rhea" id="RHEA:79387"/>
        <dbReference type="ChEBI" id="CHEBI:229965"/>
    </reaction>
</comment>
<feature type="domain" description="Major facilitator superfamily (MFS) profile" evidence="26">
    <location>
        <begin position="11"/>
        <end position="412"/>
    </location>
</feature>
<comment type="catalytic activity">
    <reaction evidence="14">
        <text>L-aspartyl-L-lysine(out) = L-aspartyl-L-lysine(in)</text>
        <dbReference type="Rhea" id="RHEA:79411"/>
        <dbReference type="ChEBI" id="CHEBI:229953"/>
    </reaction>
</comment>
<evidence type="ECO:0000256" key="19">
    <source>
        <dbReference type="ARBA" id="ARBA00044919"/>
    </source>
</evidence>
<proteinExistence type="inferred from homology"/>
<dbReference type="GO" id="GO:0022857">
    <property type="term" value="F:transmembrane transporter activity"/>
    <property type="evidence" value="ECO:0007669"/>
    <property type="project" value="InterPro"/>
</dbReference>
<evidence type="ECO:0000256" key="16">
    <source>
        <dbReference type="ARBA" id="ARBA00044900"/>
    </source>
</evidence>
<keyword evidence="5 25" id="KW-1133">Transmembrane helix</keyword>
<evidence type="ECO:0000256" key="20">
    <source>
        <dbReference type="ARBA" id="ARBA00044924"/>
    </source>
</evidence>
<feature type="transmembrane region" description="Helical" evidence="25">
    <location>
        <begin position="255"/>
        <end position="277"/>
    </location>
</feature>
<comment type="catalytic activity">
    <reaction evidence="18">
        <text>L-histidyl-L-alpha-amino acid(out) = L-histidyl-L-alpha-amino acid(in)</text>
        <dbReference type="Rhea" id="RHEA:79379"/>
        <dbReference type="ChEBI" id="CHEBI:229964"/>
    </reaction>
</comment>
<reference evidence="27 28" key="1">
    <citation type="submission" date="2019-11" db="EMBL/GenBank/DDBJ databases">
        <title>Comparative genomics of hydrocarbon-degrading Desulfosarcina strains.</title>
        <authorList>
            <person name="Watanabe M."/>
            <person name="Kojima H."/>
            <person name="Fukui M."/>
        </authorList>
    </citation>
    <scope>NUCLEOTIDE SEQUENCE [LARGE SCALE GENOMIC DNA]</scope>
    <source>
        <strain evidence="27 28">PP31</strain>
    </source>
</reference>
<feature type="transmembrane region" description="Helical" evidence="25">
    <location>
        <begin position="76"/>
        <end position="94"/>
    </location>
</feature>
<evidence type="ECO:0000256" key="9">
    <source>
        <dbReference type="ARBA" id="ARBA00044878"/>
    </source>
</evidence>
<organism evidence="27 28">
    <name type="scientific">Desulfosarcina widdelii</name>
    <dbReference type="NCBI Taxonomy" id="947919"/>
    <lineage>
        <taxon>Bacteria</taxon>
        <taxon>Pseudomonadati</taxon>
        <taxon>Thermodesulfobacteriota</taxon>
        <taxon>Desulfobacteria</taxon>
        <taxon>Desulfobacterales</taxon>
        <taxon>Desulfosarcinaceae</taxon>
        <taxon>Desulfosarcina</taxon>
    </lineage>
</organism>
<feature type="transmembrane region" description="Helical" evidence="25">
    <location>
        <begin position="130"/>
        <end position="155"/>
    </location>
</feature>
<evidence type="ECO:0000256" key="15">
    <source>
        <dbReference type="ARBA" id="ARBA00044899"/>
    </source>
</evidence>
<comment type="catalytic activity">
    <reaction evidence="11">
        <text>L-alpha-aminoacyl-L-histidine(out) = L-alpha-aminoacyl-L-histidine(in)</text>
        <dbReference type="Rhea" id="RHEA:79375"/>
        <dbReference type="ChEBI" id="CHEBI:229967"/>
    </reaction>
</comment>
<comment type="catalytic activity">
    <reaction evidence="19">
        <text>L-alanyl-L-lysine(out) = L-alanyl-L-lysine(in)</text>
        <dbReference type="Rhea" id="RHEA:79415"/>
        <dbReference type="ChEBI" id="CHEBI:192470"/>
    </reaction>
</comment>
<sequence>MTLIKYRRWMIYFISCILFVFSQFYRSSIAVITPNLVTELHFDPEELGLISAAFFYSFAAMQIPVGLYLDRVGPRLLMTALSLLAAVGALVFAYGNSSEVLIVGRILLGIGMSCNLMGPLKLVTTWFSPAYFATLSAIFVSVGTAGNIMAATPLVWFTNHFGWRTTFLLFAICNLFITILFFLVVKDRPDDEPAKLPKEKSIGLSVFTNDIMQLFFRKDYWLISMGTFFRYGIYASVQALWAAPFLMTVLGFSQLMTGNLLFAMSIGMIIGSPICGWISDRVLLSRKNVIITGLAIMAGILIVLSLLSRGVSTIIIFALFFGFGFSSGSGQIMYAHIKERMPLKNAGSAMTGINFFTMIGGAFFLHGIGWAIEAFYSGSVLGPEALKLVFAFFGLSLVFTALFYMLTVDDKQTN</sequence>
<dbReference type="OrthoDB" id="5315372at2"/>
<dbReference type="InterPro" id="IPR000849">
    <property type="entry name" value="Sugar_P_transporter"/>
</dbReference>
<dbReference type="PANTHER" id="PTHR23512:SF3">
    <property type="entry name" value="MAJOR FACILITATOR SUPERFAMILY DOMAIN-CONTAINING PROTEIN 1"/>
    <property type="match status" value="1"/>
</dbReference>
<dbReference type="Gene3D" id="1.20.1250.20">
    <property type="entry name" value="MFS general substrate transporter like domains"/>
    <property type="match status" value="2"/>
</dbReference>
<feature type="transmembrane region" description="Helical" evidence="25">
    <location>
        <begin position="9"/>
        <end position="27"/>
    </location>
</feature>
<comment type="catalytic activity">
    <reaction evidence="17">
        <text>L-arginyl-glycine(out) = L-arginyl-glycine(in)</text>
        <dbReference type="Rhea" id="RHEA:79391"/>
        <dbReference type="ChEBI" id="CHEBI:229955"/>
    </reaction>
</comment>
<evidence type="ECO:0000256" key="21">
    <source>
        <dbReference type="ARBA" id="ARBA00044985"/>
    </source>
</evidence>
<dbReference type="Proteomes" id="UP000427769">
    <property type="component" value="Chromosome"/>
</dbReference>
<dbReference type="InterPro" id="IPR020846">
    <property type="entry name" value="MFS_dom"/>
</dbReference>
<evidence type="ECO:0000256" key="18">
    <source>
        <dbReference type="ARBA" id="ARBA00044912"/>
    </source>
</evidence>
<dbReference type="InterPro" id="IPR011701">
    <property type="entry name" value="MFS"/>
</dbReference>
<evidence type="ECO:0000256" key="13">
    <source>
        <dbReference type="ARBA" id="ARBA00044893"/>
    </source>
</evidence>
<dbReference type="KEGG" id="dwd:DSCW_33480"/>
<evidence type="ECO:0000313" key="28">
    <source>
        <dbReference type="Proteomes" id="UP000427769"/>
    </source>
</evidence>
<feature type="transmembrane region" description="Helical" evidence="25">
    <location>
        <begin position="220"/>
        <end position="243"/>
    </location>
</feature>
<keyword evidence="7" id="KW-0458">Lysosome</keyword>
<feature type="transmembrane region" description="Helical" evidence="25">
    <location>
        <begin position="289"/>
        <end position="308"/>
    </location>
</feature>
<dbReference type="PANTHER" id="PTHR23512">
    <property type="entry name" value="MAJOR FACILITATOR SUPERFAMILY DOMAIN-CONTAINING PROTEIN 1"/>
    <property type="match status" value="1"/>
</dbReference>
<dbReference type="InterPro" id="IPR036259">
    <property type="entry name" value="MFS_trans_sf"/>
</dbReference>
<comment type="catalytic activity">
    <reaction evidence="9">
        <text>L-histidyl-glycine(out) = L-histidyl-glycine(in)</text>
        <dbReference type="Rhea" id="RHEA:79395"/>
        <dbReference type="ChEBI" id="CHEBI:229957"/>
    </reaction>
</comment>
<comment type="catalytic activity">
    <reaction evidence="15">
        <text>L-arginyl-L-alpha-amino acid(out) = L-arginyl-L-alpha-amino acid(in)</text>
        <dbReference type="Rhea" id="RHEA:79371"/>
        <dbReference type="ChEBI" id="CHEBI:84315"/>
    </reaction>
</comment>
<dbReference type="AlphaFoldDB" id="A0A5K7Z8B3"/>
<evidence type="ECO:0000256" key="10">
    <source>
        <dbReference type="ARBA" id="ARBA00044881"/>
    </source>
</evidence>
<dbReference type="RefSeq" id="WP_155304804.1">
    <property type="nucleotide sequence ID" value="NZ_AP021875.1"/>
</dbReference>
<comment type="subcellular location">
    <subcellularLocation>
        <location evidence="1">Lysosome membrane</location>
        <topology evidence="1">Multi-pass membrane protein</topology>
    </subcellularLocation>
</comment>
<evidence type="ECO:0000256" key="4">
    <source>
        <dbReference type="ARBA" id="ARBA00022692"/>
    </source>
</evidence>
<keyword evidence="6 25" id="KW-0472">Membrane</keyword>
<keyword evidence="28" id="KW-1185">Reference proteome</keyword>
<feature type="transmembrane region" description="Helical" evidence="25">
    <location>
        <begin position="100"/>
        <end position="118"/>
    </location>
</feature>
<comment type="similarity">
    <text evidence="2">Belongs to the major facilitator superfamily.</text>
</comment>
<evidence type="ECO:0000256" key="5">
    <source>
        <dbReference type="ARBA" id="ARBA00022989"/>
    </source>
</evidence>
<evidence type="ECO:0000256" key="24">
    <source>
        <dbReference type="ARBA" id="ARBA00046376"/>
    </source>
</evidence>
<comment type="catalytic activity">
    <reaction evidence="20">
        <text>L-lysyl-glycine(out) = L-lysyl-glycine(in)</text>
        <dbReference type="Rhea" id="RHEA:79407"/>
        <dbReference type="ChEBI" id="CHEBI:191202"/>
    </reaction>
</comment>
<comment type="function">
    <text evidence="23">Lysosomal dipeptide uniporter that selectively exports lysine, arginine or histidine-containing dipeptides with a net positive charge from the lysosome lumen into the cytosol. Could play a role in a specific type of protein O-glycosylation indirectly regulating macrophages migration and tissue invasion. Also essential for liver homeostasis.</text>
</comment>
<evidence type="ECO:0000256" key="8">
    <source>
        <dbReference type="ARBA" id="ARBA00044876"/>
    </source>
</evidence>
<evidence type="ECO:0000256" key="23">
    <source>
        <dbReference type="ARBA" id="ARBA00045709"/>
    </source>
</evidence>
<dbReference type="Pfam" id="PF07690">
    <property type="entry name" value="MFS_1"/>
    <property type="match status" value="1"/>
</dbReference>
<feature type="transmembrane region" description="Helical" evidence="25">
    <location>
        <begin position="314"/>
        <end position="334"/>
    </location>
</feature>
<evidence type="ECO:0000256" key="14">
    <source>
        <dbReference type="ARBA" id="ARBA00044898"/>
    </source>
</evidence>
<evidence type="ECO:0000256" key="7">
    <source>
        <dbReference type="ARBA" id="ARBA00023228"/>
    </source>
</evidence>
<gene>
    <name evidence="27" type="ORF">DSCW_33480</name>
</gene>
<evidence type="ECO:0000259" key="26">
    <source>
        <dbReference type="PROSITE" id="PS50850"/>
    </source>
</evidence>
<evidence type="ECO:0000256" key="6">
    <source>
        <dbReference type="ARBA" id="ARBA00023136"/>
    </source>
</evidence>
<comment type="catalytic activity">
    <reaction evidence="13">
        <text>L-alpha-aminoacyl-L-lysine(out) = L-alpha-aminoacyl-L-lysine(in)</text>
        <dbReference type="Rhea" id="RHEA:79383"/>
        <dbReference type="ChEBI" id="CHEBI:229966"/>
    </reaction>
</comment>
<evidence type="ECO:0000256" key="1">
    <source>
        <dbReference type="ARBA" id="ARBA00004155"/>
    </source>
</evidence>
<feature type="transmembrane region" description="Helical" evidence="25">
    <location>
        <begin position="355"/>
        <end position="376"/>
    </location>
</feature>
<feature type="transmembrane region" description="Helical" evidence="25">
    <location>
        <begin position="167"/>
        <end position="185"/>
    </location>
</feature>
<dbReference type="PROSITE" id="PS50850">
    <property type="entry name" value="MFS"/>
    <property type="match status" value="1"/>
</dbReference>
<dbReference type="SUPFAM" id="SSF103473">
    <property type="entry name" value="MFS general substrate transporter"/>
    <property type="match status" value="1"/>
</dbReference>
<dbReference type="EMBL" id="AP021875">
    <property type="protein sequence ID" value="BBO75931.1"/>
    <property type="molecule type" value="Genomic_DNA"/>
</dbReference>
<evidence type="ECO:0000313" key="27">
    <source>
        <dbReference type="EMBL" id="BBO75931.1"/>
    </source>
</evidence>
<protein>
    <recommendedName>
        <fullName evidence="21">Lysosomal dipeptide transporter MFSD1</fullName>
    </recommendedName>
    <alternativeName>
        <fullName evidence="22">Major facilitator superfamily domain-containing protein 1</fullName>
    </alternativeName>
</protein>
<comment type="catalytic activity">
    <reaction evidence="16">
        <text>L-lysyl-L-lysine(out) = L-lysyl-L-lysine(in)</text>
        <dbReference type="Rhea" id="RHEA:79403"/>
        <dbReference type="ChEBI" id="CHEBI:229956"/>
    </reaction>
</comment>
<dbReference type="GO" id="GO:0005765">
    <property type="term" value="C:lysosomal membrane"/>
    <property type="evidence" value="ECO:0007669"/>
    <property type="project" value="UniProtKB-SubCell"/>
</dbReference>
<evidence type="ECO:0000256" key="17">
    <source>
        <dbReference type="ARBA" id="ARBA00044903"/>
    </source>
</evidence>
<comment type="catalytic activity">
    <reaction evidence="10">
        <text>L-alpha-aminoacyl-L-arginine(out) = L-alpha-aminoacyl-L-arginine(in)</text>
        <dbReference type="Rhea" id="RHEA:79367"/>
        <dbReference type="ChEBI" id="CHEBI:229968"/>
    </reaction>
</comment>
<dbReference type="InterPro" id="IPR052187">
    <property type="entry name" value="MFSD1"/>
</dbReference>